<comment type="caution">
    <text evidence="1">The sequence shown here is derived from an EMBL/GenBank/DDBJ whole genome shotgun (WGS) entry which is preliminary data.</text>
</comment>
<name>A0AAD7HHQ3_9AGAR</name>
<evidence type="ECO:0000313" key="1">
    <source>
        <dbReference type="EMBL" id="KAJ7721025.1"/>
    </source>
</evidence>
<sequence>MLEDMKPADTEQLLALEAELRDLALKESDIVAQLDEVLAEKQRVRRLIAATKNQYAPIYSLPDELLISIVEAAQNLQWTDPASSLIEVTASHISQRFRSAIIAASSLWTSIELRWGLRSDEDRVAAYLLRSRARLLSVRLKCDTYHGHEDLRNKLEVVAAHISRIRRLVLQCGEAGSALQDAVAPLRDLHAPYLEHLEVYSHPDMAGCVSIFKQGAPRLRTLKLRNVVFSSVPPTNPWFRLLTNIELGGMQTGIGMYIWPGVFAASPNLVDVTVDGSTFTASDLTEYISMPTLRSLTALRLHSSALHVLVSKCVLAHIRAPALEVLQFSGVHGDQISSFFNNVPHSRFPALRSLTFAAAPSVQRWRCTDCALLERASFDSFSALTSLTIINVCHMHKLVEDLLRTSQNADGSTVHNLPALQILTLRYEDVDNFGRASSGWPSLGSLPYDRPHTDPLDVLCQGLIARRETHPIQLLRLPHSRFFTEQCWSSDVAPLEIFDVEPLLQSLGLALGYVSEDYKMKGTEPLW</sequence>
<dbReference type="Gene3D" id="3.80.10.10">
    <property type="entry name" value="Ribonuclease Inhibitor"/>
    <property type="match status" value="1"/>
</dbReference>
<evidence type="ECO:0008006" key="3">
    <source>
        <dbReference type="Google" id="ProtNLM"/>
    </source>
</evidence>
<evidence type="ECO:0000313" key="2">
    <source>
        <dbReference type="Proteomes" id="UP001215598"/>
    </source>
</evidence>
<accession>A0AAD7HHQ3</accession>
<organism evidence="1 2">
    <name type="scientific">Mycena metata</name>
    <dbReference type="NCBI Taxonomy" id="1033252"/>
    <lineage>
        <taxon>Eukaryota</taxon>
        <taxon>Fungi</taxon>
        <taxon>Dikarya</taxon>
        <taxon>Basidiomycota</taxon>
        <taxon>Agaricomycotina</taxon>
        <taxon>Agaricomycetes</taxon>
        <taxon>Agaricomycetidae</taxon>
        <taxon>Agaricales</taxon>
        <taxon>Marasmiineae</taxon>
        <taxon>Mycenaceae</taxon>
        <taxon>Mycena</taxon>
    </lineage>
</organism>
<dbReference type="SUPFAM" id="SSF52058">
    <property type="entry name" value="L domain-like"/>
    <property type="match status" value="1"/>
</dbReference>
<proteinExistence type="predicted"/>
<dbReference type="EMBL" id="JARKIB010000234">
    <property type="protein sequence ID" value="KAJ7721025.1"/>
    <property type="molecule type" value="Genomic_DNA"/>
</dbReference>
<reference evidence="1" key="1">
    <citation type="submission" date="2023-03" db="EMBL/GenBank/DDBJ databases">
        <title>Massive genome expansion in bonnet fungi (Mycena s.s.) driven by repeated elements and novel gene families across ecological guilds.</title>
        <authorList>
            <consortium name="Lawrence Berkeley National Laboratory"/>
            <person name="Harder C.B."/>
            <person name="Miyauchi S."/>
            <person name="Viragh M."/>
            <person name="Kuo A."/>
            <person name="Thoen E."/>
            <person name="Andreopoulos B."/>
            <person name="Lu D."/>
            <person name="Skrede I."/>
            <person name="Drula E."/>
            <person name="Henrissat B."/>
            <person name="Morin E."/>
            <person name="Kohler A."/>
            <person name="Barry K."/>
            <person name="LaButti K."/>
            <person name="Morin E."/>
            <person name="Salamov A."/>
            <person name="Lipzen A."/>
            <person name="Mereny Z."/>
            <person name="Hegedus B."/>
            <person name="Baldrian P."/>
            <person name="Stursova M."/>
            <person name="Weitz H."/>
            <person name="Taylor A."/>
            <person name="Grigoriev I.V."/>
            <person name="Nagy L.G."/>
            <person name="Martin F."/>
            <person name="Kauserud H."/>
        </authorList>
    </citation>
    <scope>NUCLEOTIDE SEQUENCE</scope>
    <source>
        <strain evidence="1">CBHHK182m</strain>
    </source>
</reference>
<dbReference type="Proteomes" id="UP001215598">
    <property type="component" value="Unassembled WGS sequence"/>
</dbReference>
<dbReference type="InterPro" id="IPR032675">
    <property type="entry name" value="LRR_dom_sf"/>
</dbReference>
<dbReference type="AlphaFoldDB" id="A0AAD7HHQ3"/>
<gene>
    <name evidence="1" type="ORF">B0H16DRAFT_1896645</name>
</gene>
<keyword evidence="2" id="KW-1185">Reference proteome</keyword>
<protein>
    <recommendedName>
        <fullName evidence="3">F-box domain-containing protein</fullName>
    </recommendedName>
</protein>